<proteinExistence type="predicted"/>
<dbReference type="AlphaFoldDB" id="A0A7C9UW66"/>
<comment type="caution">
    <text evidence="1">The sequence shown here is derived from an EMBL/GenBank/DDBJ whole genome shotgun (WGS) entry which is preliminary data.</text>
</comment>
<evidence type="ECO:0000313" key="1">
    <source>
        <dbReference type="EMBL" id="NFV81908.1"/>
    </source>
</evidence>
<gene>
    <name evidence="1" type="ORF">G4223_17505</name>
</gene>
<keyword evidence="2" id="KW-1185">Reference proteome</keyword>
<dbReference type="Proteomes" id="UP000480684">
    <property type="component" value="Unassembled WGS sequence"/>
</dbReference>
<dbReference type="RefSeq" id="WP_163682391.1">
    <property type="nucleotide sequence ID" value="NZ_JAAIYP010000044.1"/>
</dbReference>
<organism evidence="1 2">
    <name type="scientific">Magnetospirillum aberrantis SpK</name>
    <dbReference type="NCBI Taxonomy" id="908842"/>
    <lineage>
        <taxon>Bacteria</taxon>
        <taxon>Pseudomonadati</taxon>
        <taxon>Pseudomonadota</taxon>
        <taxon>Alphaproteobacteria</taxon>
        <taxon>Rhodospirillales</taxon>
        <taxon>Rhodospirillaceae</taxon>
        <taxon>Magnetospirillum</taxon>
    </lineage>
</organism>
<dbReference type="EMBL" id="JAAIYP010000044">
    <property type="protein sequence ID" value="NFV81908.1"/>
    <property type="molecule type" value="Genomic_DNA"/>
</dbReference>
<accession>A0A7C9UW66</accession>
<evidence type="ECO:0000313" key="2">
    <source>
        <dbReference type="Proteomes" id="UP000480684"/>
    </source>
</evidence>
<sequence length="179" mass="19922">MNAPNIHLLLWDAEREENPDDSAYAQATDDGRVLFRQLWAKNSLSPKMLMDDPATDADTTLDGLIRFLRHSVAVGYAVQPIIADDDALLTLKLTADDERLMFFPQRIKDSQPAPLEDAAAVMVAAATIQEIEEAEAHLVALYGRLHHLFRIGDREQISRLRAALVHCFSGGDFPQDGDQ</sequence>
<reference evidence="1 2" key="1">
    <citation type="submission" date="2020-02" db="EMBL/GenBank/DDBJ databases">
        <authorList>
            <person name="Dziuba M."/>
            <person name="Kuznetsov B."/>
            <person name="Mardanov A."/>
            <person name="Ravin N."/>
            <person name="Grouzdev D."/>
        </authorList>
    </citation>
    <scope>NUCLEOTIDE SEQUENCE [LARGE SCALE GENOMIC DNA]</scope>
    <source>
        <strain evidence="1 2">SpK</strain>
    </source>
</reference>
<name>A0A7C9UW66_9PROT</name>
<protein>
    <submittedName>
        <fullName evidence="1">Uncharacterized protein</fullName>
    </submittedName>
</protein>